<accession>A0A8S3Y527</accession>
<feature type="compositionally biased region" description="Basic and acidic residues" evidence="1">
    <location>
        <begin position="177"/>
        <end position="205"/>
    </location>
</feature>
<name>A0A8S3Y527_PARAO</name>
<protein>
    <submittedName>
        <fullName evidence="2">(apollo) hypothetical protein</fullName>
    </submittedName>
</protein>
<evidence type="ECO:0000256" key="1">
    <source>
        <dbReference type="SAM" id="MobiDB-lite"/>
    </source>
</evidence>
<dbReference type="InterPro" id="IPR051055">
    <property type="entry name" value="PIF1_helicase"/>
</dbReference>
<feature type="compositionally biased region" description="Low complexity" evidence="1">
    <location>
        <begin position="59"/>
        <end position="68"/>
    </location>
</feature>
<dbReference type="PANTHER" id="PTHR47642:SF5">
    <property type="entry name" value="ATP-DEPENDENT DNA HELICASE"/>
    <property type="match status" value="1"/>
</dbReference>
<dbReference type="PANTHER" id="PTHR47642">
    <property type="entry name" value="ATP-DEPENDENT DNA HELICASE"/>
    <property type="match status" value="1"/>
</dbReference>
<organism evidence="2 3">
    <name type="scientific">Parnassius apollo</name>
    <name type="common">Apollo butterfly</name>
    <name type="synonym">Papilio apollo</name>
    <dbReference type="NCBI Taxonomy" id="110799"/>
    <lineage>
        <taxon>Eukaryota</taxon>
        <taxon>Metazoa</taxon>
        <taxon>Ecdysozoa</taxon>
        <taxon>Arthropoda</taxon>
        <taxon>Hexapoda</taxon>
        <taxon>Insecta</taxon>
        <taxon>Pterygota</taxon>
        <taxon>Neoptera</taxon>
        <taxon>Endopterygota</taxon>
        <taxon>Lepidoptera</taxon>
        <taxon>Glossata</taxon>
        <taxon>Ditrysia</taxon>
        <taxon>Papilionoidea</taxon>
        <taxon>Papilionidae</taxon>
        <taxon>Parnassiinae</taxon>
        <taxon>Parnassini</taxon>
        <taxon>Parnassius</taxon>
        <taxon>Parnassius</taxon>
    </lineage>
</organism>
<keyword evidence="3" id="KW-1185">Reference proteome</keyword>
<dbReference type="AlphaFoldDB" id="A0A8S3Y527"/>
<gene>
    <name evidence="2" type="ORF">PAPOLLO_LOCUS24810</name>
</gene>
<evidence type="ECO:0000313" key="3">
    <source>
        <dbReference type="Proteomes" id="UP000691718"/>
    </source>
</evidence>
<dbReference type="Proteomes" id="UP000691718">
    <property type="component" value="Unassembled WGS sequence"/>
</dbReference>
<reference evidence="2" key="1">
    <citation type="submission" date="2021-04" db="EMBL/GenBank/DDBJ databases">
        <authorList>
            <person name="Tunstrom K."/>
        </authorList>
    </citation>
    <scope>NUCLEOTIDE SEQUENCE</scope>
</reference>
<feature type="compositionally biased region" description="Polar residues" evidence="1">
    <location>
        <begin position="83"/>
        <end position="103"/>
    </location>
</feature>
<feature type="region of interest" description="Disordered" evidence="1">
    <location>
        <begin position="83"/>
        <end position="148"/>
    </location>
</feature>
<feature type="region of interest" description="Disordered" evidence="1">
    <location>
        <begin position="48"/>
        <end position="68"/>
    </location>
</feature>
<proteinExistence type="predicted"/>
<sequence>MRRHLFDMLSRGVLELFPSTNTARRAGQPPANLFLNILAKKEKCKIKDAEKKRNKRSQKTQSQETESQNVNYKKIIEYPTFTDNTQIFESPTSTSSTQISESPAFTEKPIPTLRHANDEHTGSGQAKRRRKNTDYTQTKQIRNTESHRATRQIPVIIQAEQQRNTQAHRLARENPIFRDTEQQRDTQAHREARENPIFRDTEQQRNTHAHRIARKKPVFRDIEQRRDTQARQIAREDPHYSQIERARDTRARQSARCNSINDWHNVKRKYFDNTKEGYNHPCSCCGRLWHKNSVRKLIKHSISTKYNAEFALSVFNLNPCDESAEFCCTCAKYITQGRMPRLAIANGLKFPDIPDVLNELTSMEERLHRGSPHAHMMLWLDEAPTFEPGDTASARDISKFVDNIISCNSTEVPDKLRRLQLHKHTHTCRPTPDRLCRFEMPFFPMDKTKVLIELSKDDLEFKKSKQLAKDICQKIQNIPAGIYTFVDFLDWIRVSYEDYILAIRSTLKRPTVVLQRRPQDVFINPFSKKILALHKANMDIQFILDPFACAVYIVDYINKADRGMSRLLREALDEAKKENKSVKDSLRIVSNIFLNSSEISAQEAIYVLTGLPLSRASEAAMYINTSLPQERVHILKSYLELQSLEPDSSDIFQRH</sequence>
<dbReference type="EMBL" id="CAJQZP010001486">
    <property type="protein sequence ID" value="CAG5050492.1"/>
    <property type="molecule type" value="Genomic_DNA"/>
</dbReference>
<feature type="region of interest" description="Disordered" evidence="1">
    <location>
        <begin position="231"/>
        <end position="251"/>
    </location>
</feature>
<dbReference type="OrthoDB" id="6932468at2759"/>
<evidence type="ECO:0000313" key="2">
    <source>
        <dbReference type="EMBL" id="CAG5050492.1"/>
    </source>
</evidence>
<comment type="caution">
    <text evidence="2">The sequence shown here is derived from an EMBL/GenBank/DDBJ whole genome shotgun (WGS) entry which is preliminary data.</text>
</comment>
<feature type="region of interest" description="Disordered" evidence="1">
    <location>
        <begin position="177"/>
        <end position="209"/>
    </location>
</feature>